<organism evidence="1 2">
    <name type="scientific">Solanum bulbocastanum</name>
    <name type="common">Wild potato</name>
    <dbReference type="NCBI Taxonomy" id="147425"/>
    <lineage>
        <taxon>Eukaryota</taxon>
        <taxon>Viridiplantae</taxon>
        <taxon>Streptophyta</taxon>
        <taxon>Embryophyta</taxon>
        <taxon>Tracheophyta</taxon>
        <taxon>Spermatophyta</taxon>
        <taxon>Magnoliopsida</taxon>
        <taxon>eudicotyledons</taxon>
        <taxon>Gunneridae</taxon>
        <taxon>Pentapetalae</taxon>
        <taxon>asterids</taxon>
        <taxon>lamiids</taxon>
        <taxon>Solanales</taxon>
        <taxon>Solanaceae</taxon>
        <taxon>Solanoideae</taxon>
        <taxon>Solaneae</taxon>
        <taxon>Solanum</taxon>
    </lineage>
</organism>
<accession>A0AAN8UEF2</accession>
<evidence type="ECO:0000313" key="1">
    <source>
        <dbReference type="EMBL" id="KAK6804341.1"/>
    </source>
</evidence>
<evidence type="ECO:0000313" key="2">
    <source>
        <dbReference type="Proteomes" id="UP001371456"/>
    </source>
</evidence>
<proteinExistence type="predicted"/>
<sequence length="168" mass="19742">MRKLTRMRQGNCPFTYLGCPVLYGRKINSYFEDLVRKVAQRILSWQNKFLSFGGKYILISHVLQSLPVYLLSAKNPPKKIIEQIHQIFAKFFWGNTGKHWVAWNDMCYPKTKGGLGFRSLHDVNNAMFAKLWWRFRVFISSLWSNYMCNKYCKKLDSTVVMNSTASHV</sequence>
<dbReference type="EMBL" id="JBANQN010000001">
    <property type="protein sequence ID" value="KAK6804341.1"/>
    <property type="molecule type" value="Genomic_DNA"/>
</dbReference>
<gene>
    <name evidence="1" type="ORF">RDI58_002125</name>
</gene>
<dbReference type="PANTHER" id="PTHR33116:SF67">
    <property type="entry name" value="REVERSE TRANSCRIPTASE"/>
    <property type="match status" value="1"/>
</dbReference>
<keyword evidence="2" id="KW-1185">Reference proteome</keyword>
<comment type="caution">
    <text evidence="1">The sequence shown here is derived from an EMBL/GenBank/DDBJ whole genome shotgun (WGS) entry which is preliminary data.</text>
</comment>
<protein>
    <submittedName>
        <fullName evidence="1">Uncharacterized protein</fullName>
    </submittedName>
</protein>
<dbReference type="Proteomes" id="UP001371456">
    <property type="component" value="Unassembled WGS sequence"/>
</dbReference>
<dbReference type="PANTHER" id="PTHR33116">
    <property type="entry name" value="REVERSE TRANSCRIPTASE ZINC-BINDING DOMAIN-CONTAINING PROTEIN-RELATED-RELATED"/>
    <property type="match status" value="1"/>
</dbReference>
<reference evidence="1 2" key="1">
    <citation type="submission" date="2024-02" db="EMBL/GenBank/DDBJ databases">
        <title>de novo genome assembly of Solanum bulbocastanum strain 11H21.</title>
        <authorList>
            <person name="Hosaka A.J."/>
        </authorList>
    </citation>
    <scope>NUCLEOTIDE SEQUENCE [LARGE SCALE GENOMIC DNA]</scope>
    <source>
        <tissue evidence="1">Young leaves</tissue>
    </source>
</reference>
<name>A0AAN8UEF2_SOLBU</name>
<dbReference type="AlphaFoldDB" id="A0AAN8UEF2"/>